<feature type="domain" description="ABC transporter" evidence="9">
    <location>
        <begin position="341"/>
        <end position="575"/>
    </location>
</feature>
<evidence type="ECO:0000256" key="8">
    <source>
        <dbReference type="SAM" id="Phobius"/>
    </source>
</evidence>
<comment type="subcellular location">
    <subcellularLocation>
        <location evidence="1">Cell membrane</location>
        <topology evidence="1">Multi-pass membrane protein</topology>
    </subcellularLocation>
</comment>
<dbReference type="Gene3D" id="1.20.1560.10">
    <property type="entry name" value="ABC transporter type 1, transmembrane domain"/>
    <property type="match status" value="1"/>
</dbReference>
<dbReference type="Gene3D" id="3.40.50.300">
    <property type="entry name" value="P-loop containing nucleotide triphosphate hydrolases"/>
    <property type="match status" value="1"/>
</dbReference>
<keyword evidence="3 8" id="KW-0812">Transmembrane</keyword>
<accession>A0A7G9GZE4</accession>
<dbReference type="InterPro" id="IPR017871">
    <property type="entry name" value="ABC_transporter-like_CS"/>
</dbReference>
<keyword evidence="4" id="KW-0547">Nucleotide-binding</keyword>
<dbReference type="GO" id="GO:0005886">
    <property type="term" value="C:plasma membrane"/>
    <property type="evidence" value="ECO:0007669"/>
    <property type="project" value="UniProtKB-SubCell"/>
</dbReference>
<dbReference type="KEGG" id="fho:H9Q81_00520"/>
<keyword evidence="2" id="KW-0813">Transport</keyword>
<dbReference type="SUPFAM" id="SSF52540">
    <property type="entry name" value="P-loop containing nucleoside triphosphate hydrolases"/>
    <property type="match status" value="1"/>
</dbReference>
<dbReference type="PROSITE" id="PS50929">
    <property type="entry name" value="ABC_TM1F"/>
    <property type="match status" value="1"/>
</dbReference>
<dbReference type="AlphaFoldDB" id="A0A7G9GZE4"/>
<dbReference type="CDD" id="cd18547">
    <property type="entry name" value="ABC_6TM_Tm288_like"/>
    <property type="match status" value="1"/>
</dbReference>
<gene>
    <name evidence="11" type="ORF">H9Q81_00520</name>
</gene>
<organism evidence="11 12">
    <name type="scientific">Fusobacterium hominis</name>
    <dbReference type="NCBI Taxonomy" id="2764326"/>
    <lineage>
        <taxon>Bacteria</taxon>
        <taxon>Fusobacteriati</taxon>
        <taxon>Fusobacteriota</taxon>
        <taxon>Fusobacteriia</taxon>
        <taxon>Fusobacteriales</taxon>
        <taxon>Fusobacteriaceae</taxon>
        <taxon>Fusobacterium</taxon>
    </lineage>
</organism>
<dbReference type="CDD" id="cd03254">
    <property type="entry name" value="ABCC_Glucan_exporter_like"/>
    <property type="match status" value="1"/>
</dbReference>
<evidence type="ECO:0000256" key="5">
    <source>
        <dbReference type="ARBA" id="ARBA00022840"/>
    </source>
</evidence>
<evidence type="ECO:0000313" key="11">
    <source>
        <dbReference type="EMBL" id="QNM16176.1"/>
    </source>
</evidence>
<feature type="transmembrane region" description="Helical" evidence="8">
    <location>
        <begin position="166"/>
        <end position="183"/>
    </location>
</feature>
<dbReference type="InterPro" id="IPR036640">
    <property type="entry name" value="ABC1_TM_sf"/>
</dbReference>
<dbReference type="Pfam" id="PF00005">
    <property type="entry name" value="ABC_tran"/>
    <property type="match status" value="1"/>
</dbReference>
<dbReference type="RefSeq" id="WP_176838315.1">
    <property type="nucleotide sequence ID" value="NZ_JAQEZM010000004.1"/>
</dbReference>
<evidence type="ECO:0000256" key="4">
    <source>
        <dbReference type="ARBA" id="ARBA00022741"/>
    </source>
</evidence>
<dbReference type="InterPro" id="IPR003593">
    <property type="entry name" value="AAA+_ATPase"/>
</dbReference>
<evidence type="ECO:0000313" key="12">
    <source>
        <dbReference type="Proteomes" id="UP000515913"/>
    </source>
</evidence>
<feature type="transmembrane region" description="Helical" evidence="8">
    <location>
        <begin position="21"/>
        <end position="42"/>
    </location>
</feature>
<dbReference type="PROSITE" id="PS50893">
    <property type="entry name" value="ABC_TRANSPORTER_2"/>
    <property type="match status" value="1"/>
</dbReference>
<keyword evidence="7 8" id="KW-0472">Membrane</keyword>
<dbReference type="InterPro" id="IPR027417">
    <property type="entry name" value="P-loop_NTPase"/>
</dbReference>
<dbReference type="PANTHER" id="PTHR43394:SF1">
    <property type="entry name" value="ATP-BINDING CASSETTE SUB-FAMILY B MEMBER 10, MITOCHONDRIAL"/>
    <property type="match status" value="1"/>
</dbReference>
<feature type="transmembrane region" description="Helical" evidence="8">
    <location>
        <begin position="58"/>
        <end position="80"/>
    </location>
</feature>
<evidence type="ECO:0000259" key="9">
    <source>
        <dbReference type="PROSITE" id="PS50893"/>
    </source>
</evidence>
<dbReference type="EMBL" id="CP060637">
    <property type="protein sequence ID" value="QNM16176.1"/>
    <property type="molecule type" value="Genomic_DNA"/>
</dbReference>
<dbReference type="InterPro" id="IPR003439">
    <property type="entry name" value="ABC_transporter-like_ATP-bd"/>
</dbReference>
<sequence length="579" mass="65789">MKNKDIIKKLTPYLKEYKYHFIFMIFLAIIGNILTLVGPYLVGKAINQIHKSMTRENFIFLGKISICLLFTYIGGAFLSLTQNIKMNRISQQIVNSMRKNAFEKIHKFPLMMFNKMSQGNIITILINDIDNISSSLSQIGTRIIVNILTISIALAIMIYISPSLTLIQMILVAITGFFLKNITKKSKEKRRVQQRYLGKLNSYVDEILTGQAEVKSFSYEQRAIENFRELNRAYKTNAIKAIFFSGFNFPTLNFINNIGYSLIIFVGALFMLKGKINLGELSSFIIYSKLFNRPIASISEAYNIIQTVFVSSERFFGFMDLQEDDKGGDKNIDLKKVEGNIQFQDVSFSYDGKTPVLKDLSFEAKRGQTVAIVGPTGGGKTTIVNLLMRFYDINSGKIFLDKKDIYEYGKADVRRLFGMVLQDSWLFTGTIRDNIKYGNENLSDEDIINSAKVACAHDFIKKLPLGYDTVVSEDNMVLSQGQKQLITIARIIASDPKFLILDEATSGVDTRTELRLQKAIANLIKDRTSFVIAHRLSTIKSANLILVLKDGRIIEQGTHKKLMELKGFYYTMYNTQYAI</sequence>
<dbReference type="GO" id="GO:0016887">
    <property type="term" value="F:ATP hydrolysis activity"/>
    <property type="evidence" value="ECO:0007669"/>
    <property type="project" value="InterPro"/>
</dbReference>
<dbReference type="GO" id="GO:0005524">
    <property type="term" value="F:ATP binding"/>
    <property type="evidence" value="ECO:0007669"/>
    <property type="project" value="UniProtKB-KW"/>
</dbReference>
<evidence type="ECO:0000256" key="1">
    <source>
        <dbReference type="ARBA" id="ARBA00004651"/>
    </source>
</evidence>
<dbReference type="Proteomes" id="UP000515913">
    <property type="component" value="Chromosome"/>
</dbReference>
<feature type="domain" description="ABC transmembrane type-1" evidence="10">
    <location>
        <begin position="22"/>
        <end position="307"/>
    </location>
</feature>
<dbReference type="PROSITE" id="PS00211">
    <property type="entry name" value="ABC_TRANSPORTER_1"/>
    <property type="match status" value="1"/>
</dbReference>
<dbReference type="InterPro" id="IPR039421">
    <property type="entry name" value="Type_1_exporter"/>
</dbReference>
<name>A0A7G9GZE4_9FUSO</name>
<keyword evidence="12" id="KW-1185">Reference proteome</keyword>
<dbReference type="Pfam" id="PF00664">
    <property type="entry name" value="ABC_membrane"/>
    <property type="match status" value="1"/>
</dbReference>
<evidence type="ECO:0000256" key="3">
    <source>
        <dbReference type="ARBA" id="ARBA00022692"/>
    </source>
</evidence>
<keyword evidence="5 11" id="KW-0067">ATP-binding</keyword>
<evidence type="ECO:0000256" key="6">
    <source>
        <dbReference type="ARBA" id="ARBA00022989"/>
    </source>
</evidence>
<evidence type="ECO:0000256" key="2">
    <source>
        <dbReference type="ARBA" id="ARBA00022448"/>
    </source>
</evidence>
<dbReference type="SMART" id="SM00382">
    <property type="entry name" value="AAA"/>
    <property type="match status" value="1"/>
</dbReference>
<feature type="transmembrane region" description="Helical" evidence="8">
    <location>
        <begin position="143"/>
        <end position="160"/>
    </location>
</feature>
<dbReference type="InterPro" id="IPR011527">
    <property type="entry name" value="ABC1_TM_dom"/>
</dbReference>
<dbReference type="SUPFAM" id="SSF90123">
    <property type="entry name" value="ABC transporter transmembrane region"/>
    <property type="match status" value="1"/>
</dbReference>
<proteinExistence type="predicted"/>
<reference evidence="11 12" key="1">
    <citation type="submission" date="2020-08" db="EMBL/GenBank/DDBJ databases">
        <authorList>
            <person name="Liu C."/>
            <person name="Sun Q."/>
        </authorList>
    </citation>
    <scope>NUCLEOTIDE SEQUENCE [LARGE SCALE GENOMIC DNA]</scope>
    <source>
        <strain evidence="11 12">NSJ-57</strain>
    </source>
</reference>
<protein>
    <submittedName>
        <fullName evidence="11">ABC transporter ATP-binding protein</fullName>
    </submittedName>
</protein>
<dbReference type="GO" id="GO:0015421">
    <property type="term" value="F:ABC-type oligopeptide transporter activity"/>
    <property type="evidence" value="ECO:0007669"/>
    <property type="project" value="TreeGrafter"/>
</dbReference>
<evidence type="ECO:0000256" key="7">
    <source>
        <dbReference type="ARBA" id="ARBA00023136"/>
    </source>
</evidence>
<dbReference type="FunFam" id="3.40.50.300:FF:000287">
    <property type="entry name" value="Multidrug ABC transporter ATP-binding protein"/>
    <property type="match status" value="1"/>
</dbReference>
<keyword evidence="6 8" id="KW-1133">Transmembrane helix</keyword>
<dbReference type="PANTHER" id="PTHR43394">
    <property type="entry name" value="ATP-DEPENDENT PERMEASE MDL1, MITOCHONDRIAL"/>
    <property type="match status" value="1"/>
</dbReference>
<evidence type="ECO:0000259" key="10">
    <source>
        <dbReference type="PROSITE" id="PS50929"/>
    </source>
</evidence>